<organism evidence="4 6">
    <name type="scientific">Rubrobacter radiotolerans</name>
    <name type="common">Arthrobacter radiotolerans</name>
    <dbReference type="NCBI Taxonomy" id="42256"/>
    <lineage>
        <taxon>Bacteria</taxon>
        <taxon>Bacillati</taxon>
        <taxon>Actinomycetota</taxon>
        <taxon>Rubrobacteria</taxon>
        <taxon>Rubrobacterales</taxon>
        <taxon>Rubrobacteraceae</taxon>
        <taxon>Rubrobacter</taxon>
    </lineage>
</organism>
<dbReference type="Gene3D" id="1.10.8.550">
    <property type="entry name" value="Proto-chlorophyllide reductase 57 kD subunit B"/>
    <property type="match status" value="1"/>
</dbReference>
<protein>
    <submittedName>
        <fullName evidence="4 5">Nitrogenase component 1</fullName>
    </submittedName>
</protein>
<dbReference type="PANTHER" id="PTHR33712:SF7">
    <property type="entry name" value="LIGHT-INDEPENDENT PROTOCHLOROPHYLLIDE REDUCTASE SUBUNIT B"/>
    <property type="match status" value="1"/>
</dbReference>
<dbReference type="Proteomes" id="UP000025229">
    <property type="component" value="Chromosome"/>
</dbReference>
<dbReference type="EMBL" id="CP007514">
    <property type="protein sequence ID" value="AHY47528.1"/>
    <property type="molecule type" value="Genomic_DNA"/>
</dbReference>
<dbReference type="KEGG" id="rrd:RradSPS_2245"/>
<dbReference type="InterPro" id="IPR050152">
    <property type="entry name" value="ChlB/BchB/BchZ"/>
</dbReference>
<evidence type="ECO:0000259" key="2">
    <source>
        <dbReference type="Pfam" id="PF00148"/>
    </source>
</evidence>
<evidence type="ECO:0000256" key="1">
    <source>
        <dbReference type="SAM" id="MobiDB-lite"/>
    </source>
</evidence>
<keyword evidence="6" id="KW-1185">Reference proteome</keyword>
<dbReference type="HOGENOM" id="CLU_025470_0_0_11"/>
<dbReference type="eggNOG" id="COG2710">
    <property type="taxonomic scope" value="Bacteria"/>
</dbReference>
<feature type="domain" description="Nitrogenase/oxidoreductase component 1" evidence="2">
    <location>
        <begin position="102"/>
        <end position="415"/>
    </location>
</feature>
<dbReference type="GO" id="GO:0015979">
    <property type="term" value="P:photosynthesis"/>
    <property type="evidence" value="ECO:0007669"/>
    <property type="project" value="InterPro"/>
</dbReference>
<dbReference type="AlphaFoldDB" id="A0A023X5C9"/>
<name>A0A023X5C9_RUBRA</name>
<dbReference type="InterPro" id="IPR042298">
    <property type="entry name" value="P-CP_red_C"/>
</dbReference>
<dbReference type="Gene3D" id="3.40.50.1980">
    <property type="entry name" value="Nitrogenase molybdenum iron protein domain"/>
    <property type="match status" value="3"/>
</dbReference>
<dbReference type="Pfam" id="PF08369">
    <property type="entry name" value="PCP_red"/>
    <property type="match status" value="1"/>
</dbReference>
<reference evidence="5" key="2">
    <citation type="submission" date="2023-11" db="EMBL/GenBank/DDBJ databases">
        <title>MicrobeMod: A computational toolkit for identifying prokaryotic methylation and restriction-modification with nanopore sequencing.</title>
        <authorList>
            <person name="Crits-Christoph A."/>
            <person name="Kang S.C."/>
            <person name="Lee H."/>
            <person name="Ostrov N."/>
        </authorList>
    </citation>
    <scope>NUCLEOTIDE SEQUENCE</scope>
    <source>
        <strain evidence="5">ATCC 51242</strain>
    </source>
</reference>
<evidence type="ECO:0000313" key="6">
    <source>
        <dbReference type="Proteomes" id="UP000025229"/>
    </source>
</evidence>
<dbReference type="PANTHER" id="PTHR33712">
    <property type="entry name" value="LIGHT-INDEPENDENT PROTOCHLOROPHYLLIDE REDUCTASE SUBUNIT B"/>
    <property type="match status" value="1"/>
</dbReference>
<dbReference type="STRING" id="42256.RradSPS_2245"/>
<gene>
    <name evidence="4" type="ORF">RradSPS_2245</name>
    <name evidence="5" type="ORF">SIL72_12960</name>
</gene>
<feature type="domain" description="Light-independent protochlorophyllide reductase subunit B-like C-terminal" evidence="3">
    <location>
        <begin position="433"/>
        <end position="474"/>
    </location>
</feature>
<dbReference type="SUPFAM" id="SSF53807">
    <property type="entry name" value="Helical backbone' metal receptor"/>
    <property type="match status" value="1"/>
</dbReference>
<dbReference type="OrthoDB" id="5717231at2"/>
<proteinExistence type="predicted"/>
<evidence type="ECO:0000313" key="5">
    <source>
        <dbReference type="EMBL" id="MDX5894931.1"/>
    </source>
</evidence>
<evidence type="ECO:0000313" key="4">
    <source>
        <dbReference type="EMBL" id="AHY47528.1"/>
    </source>
</evidence>
<dbReference type="GO" id="GO:0016491">
    <property type="term" value="F:oxidoreductase activity"/>
    <property type="evidence" value="ECO:0007669"/>
    <property type="project" value="InterPro"/>
</dbReference>
<sequence length="478" mass="52241">MRILRGIYEGPGSHGVLRVAASFEKVHAVMRAMPGEGYFPALQQARERAGRPSPVTLSPVWERPEDTNSPGDPARDIAGVVRRHPEAEAVVTTRSEAALLLGEEPPEIGPQTNPVTGRRTKVVVPDWESPAVRETEAAELALEDLVRAHAAPGERSERPSVNLFGPLLFAPGAAAEYAEAERLMGLLGIEVNAKVPLGAEPGDLAKLTRGWVNVLLYREVGESATLYLQDEFRIPRVTTPMIGTSGTGAALKTVGRLCGLDHDAVRRALWAELSRTARLPWYARLAPPEVFEGRRAFVFGDFTYSLGLGYTLSREVGLEVPHCGTYMSHLGRDFSFHAETFAERTFITDDPEEVAARIEESAPDLVVGTHLERDVADSLGIPFLGLCPPVSENPFTERPVLGYAGSSTLADALERALGRVESRAETRLPALPWTEEAREELEGVPTFLRGRARRQAEDLARREAAPEVTREIFLASRP</sequence>
<dbReference type="Pfam" id="PF00148">
    <property type="entry name" value="Oxidored_nitro"/>
    <property type="match status" value="1"/>
</dbReference>
<accession>A0A023X5C9</accession>
<dbReference type="InterPro" id="IPR013580">
    <property type="entry name" value="LI-POR_suB-like_C"/>
</dbReference>
<dbReference type="InterPro" id="IPR000510">
    <property type="entry name" value="Nase/OxRdtase_comp1"/>
</dbReference>
<dbReference type="RefSeq" id="WP_038682759.1">
    <property type="nucleotide sequence ID" value="NZ_CP007514.1"/>
</dbReference>
<dbReference type="GO" id="GO:0015995">
    <property type="term" value="P:chlorophyll biosynthetic process"/>
    <property type="evidence" value="ECO:0007669"/>
    <property type="project" value="InterPro"/>
</dbReference>
<dbReference type="EMBL" id="JAWXXX010000001">
    <property type="protein sequence ID" value="MDX5894931.1"/>
    <property type="molecule type" value="Genomic_DNA"/>
</dbReference>
<dbReference type="Proteomes" id="UP001281130">
    <property type="component" value="Unassembled WGS sequence"/>
</dbReference>
<reference evidence="4 6" key="1">
    <citation type="submission" date="2014-03" db="EMBL/GenBank/DDBJ databases">
        <title>Complete genome sequence of the Radio-Resistant Rubrobacter radiotolerans RSPS-4.</title>
        <authorList>
            <person name="Egas C.C."/>
            <person name="Barroso C.C."/>
            <person name="Froufe H.J.C."/>
            <person name="Pacheco J.J."/>
            <person name="Albuquerque L.L."/>
            <person name="da Costa M.M.S."/>
        </authorList>
    </citation>
    <scope>NUCLEOTIDE SEQUENCE [LARGE SCALE GENOMIC DNA]</scope>
    <source>
        <strain evidence="4 6">RSPS-4</strain>
    </source>
</reference>
<feature type="region of interest" description="Disordered" evidence="1">
    <location>
        <begin position="49"/>
        <end position="75"/>
    </location>
</feature>
<evidence type="ECO:0000259" key="3">
    <source>
        <dbReference type="Pfam" id="PF08369"/>
    </source>
</evidence>